<sequence>MNGSGPKYNGWPKEVKAERLAALFFLSPRRRNVSNLLRIKRCEPRSNKWNGRRRKCGESDPLSFHCQRPADTLREKKVQCPATLSRSARCRPSPTRNFTTF</sequence>
<dbReference type="Proteomes" id="UP000499080">
    <property type="component" value="Unassembled WGS sequence"/>
</dbReference>
<dbReference type="AlphaFoldDB" id="A0A4Y2RDF7"/>
<gene>
    <name evidence="1" type="ORF">AVEN_126028_1</name>
</gene>
<evidence type="ECO:0000313" key="2">
    <source>
        <dbReference type="Proteomes" id="UP000499080"/>
    </source>
</evidence>
<organism evidence="1 2">
    <name type="scientific">Araneus ventricosus</name>
    <name type="common">Orbweaver spider</name>
    <name type="synonym">Epeira ventricosa</name>
    <dbReference type="NCBI Taxonomy" id="182803"/>
    <lineage>
        <taxon>Eukaryota</taxon>
        <taxon>Metazoa</taxon>
        <taxon>Ecdysozoa</taxon>
        <taxon>Arthropoda</taxon>
        <taxon>Chelicerata</taxon>
        <taxon>Arachnida</taxon>
        <taxon>Araneae</taxon>
        <taxon>Araneomorphae</taxon>
        <taxon>Entelegynae</taxon>
        <taxon>Araneoidea</taxon>
        <taxon>Araneidae</taxon>
        <taxon>Araneus</taxon>
    </lineage>
</organism>
<name>A0A4Y2RDF7_ARAVE</name>
<protein>
    <submittedName>
        <fullName evidence="1">Uncharacterized protein</fullName>
    </submittedName>
</protein>
<comment type="caution">
    <text evidence="1">The sequence shown here is derived from an EMBL/GenBank/DDBJ whole genome shotgun (WGS) entry which is preliminary data.</text>
</comment>
<evidence type="ECO:0000313" key="1">
    <source>
        <dbReference type="EMBL" id="GBN73440.1"/>
    </source>
</evidence>
<proteinExistence type="predicted"/>
<accession>A0A4Y2RDF7</accession>
<reference evidence="1 2" key="1">
    <citation type="journal article" date="2019" name="Sci. Rep.">
        <title>Orb-weaving spider Araneus ventricosus genome elucidates the spidroin gene catalogue.</title>
        <authorList>
            <person name="Kono N."/>
            <person name="Nakamura H."/>
            <person name="Ohtoshi R."/>
            <person name="Moran D.A.P."/>
            <person name="Shinohara A."/>
            <person name="Yoshida Y."/>
            <person name="Fujiwara M."/>
            <person name="Mori M."/>
            <person name="Tomita M."/>
            <person name="Arakawa K."/>
        </authorList>
    </citation>
    <scope>NUCLEOTIDE SEQUENCE [LARGE SCALE GENOMIC DNA]</scope>
</reference>
<dbReference type="EMBL" id="BGPR01016552">
    <property type="protein sequence ID" value="GBN73440.1"/>
    <property type="molecule type" value="Genomic_DNA"/>
</dbReference>
<keyword evidence="2" id="KW-1185">Reference proteome</keyword>